<keyword evidence="2" id="KW-1185">Reference proteome</keyword>
<dbReference type="AlphaFoldDB" id="A0AAD5TUB8"/>
<accession>A0AAD5TUB8</accession>
<dbReference type="EMBL" id="JADGJW010001375">
    <property type="protein sequence ID" value="KAJ3203821.1"/>
    <property type="molecule type" value="Genomic_DNA"/>
</dbReference>
<reference evidence="1" key="1">
    <citation type="submission" date="2020-05" db="EMBL/GenBank/DDBJ databases">
        <title>Phylogenomic resolution of chytrid fungi.</title>
        <authorList>
            <person name="Stajich J.E."/>
            <person name="Amses K."/>
            <person name="Simmons R."/>
            <person name="Seto K."/>
            <person name="Myers J."/>
            <person name="Bonds A."/>
            <person name="Quandt C.A."/>
            <person name="Barry K."/>
            <person name="Liu P."/>
            <person name="Grigoriev I."/>
            <person name="Longcore J.E."/>
            <person name="James T.Y."/>
        </authorList>
    </citation>
    <scope>NUCLEOTIDE SEQUENCE</scope>
    <source>
        <strain evidence="1">JEL0476</strain>
    </source>
</reference>
<organism evidence="1 2">
    <name type="scientific">Clydaea vesicula</name>
    <dbReference type="NCBI Taxonomy" id="447962"/>
    <lineage>
        <taxon>Eukaryota</taxon>
        <taxon>Fungi</taxon>
        <taxon>Fungi incertae sedis</taxon>
        <taxon>Chytridiomycota</taxon>
        <taxon>Chytridiomycota incertae sedis</taxon>
        <taxon>Chytridiomycetes</taxon>
        <taxon>Lobulomycetales</taxon>
        <taxon>Lobulomycetaceae</taxon>
        <taxon>Clydaea</taxon>
    </lineage>
</organism>
<comment type="caution">
    <text evidence="1">The sequence shown here is derived from an EMBL/GenBank/DDBJ whole genome shotgun (WGS) entry which is preliminary data.</text>
</comment>
<evidence type="ECO:0000313" key="2">
    <source>
        <dbReference type="Proteomes" id="UP001211065"/>
    </source>
</evidence>
<name>A0AAD5TUB8_9FUNG</name>
<dbReference type="Proteomes" id="UP001211065">
    <property type="component" value="Unassembled WGS sequence"/>
</dbReference>
<gene>
    <name evidence="1" type="ORF">HK099_001355</name>
</gene>
<proteinExistence type="predicted"/>
<evidence type="ECO:0000313" key="1">
    <source>
        <dbReference type="EMBL" id="KAJ3203821.1"/>
    </source>
</evidence>
<sequence>FSELSGLGKGPNYDVQNGPFAPVCDIQNLGKNICLKSKNDSINFIPQPCKLPKLPLFKDCD</sequence>
<protein>
    <submittedName>
        <fullName evidence="1">Uncharacterized protein</fullName>
    </submittedName>
</protein>
<feature type="non-terminal residue" evidence="1">
    <location>
        <position position="1"/>
    </location>
</feature>